<dbReference type="GO" id="GO:0048188">
    <property type="term" value="C:Set1C/COMPASS complex"/>
    <property type="evidence" value="ECO:0007669"/>
    <property type="project" value="InterPro"/>
</dbReference>
<evidence type="ECO:0000313" key="5">
    <source>
        <dbReference type="Proteomes" id="UP000001811"/>
    </source>
</evidence>
<sequence>METEYLKKCFGNCLAQALAEVVKVRPSDPIEYLAHWLYHYRSIAKAKEEHRQEKVQLKEERDSGLEEADVLDMLKQREDQTQQESEQDHTEPLSAKKAIFTREDTKLLEKEASEQEALPSTSSVILGMPSTESAGQSDRNFEMP</sequence>
<feature type="compositionally biased region" description="Basic and acidic residues" evidence="3">
    <location>
        <begin position="72"/>
        <end position="91"/>
    </location>
</feature>
<proteinExistence type="inferred from homology"/>
<dbReference type="CDD" id="cd22966">
    <property type="entry name" value="DD_DYDC-like"/>
    <property type="match status" value="1"/>
</dbReference>
<evidence type="ECO:0000256" key="1">
    <source>
        <dbReference type="ARBA" id="ARBA00010849"/>
    </source>
</evidence>
<evidence type="ECO:0000256" key="3">
    <source>
        <dbReference type="SAM" id="MobiDB-lite"/>
    </source>
</evidence>
<feature type="region of interest" description="Disordered" evidence="3">
    <location>
        <begin position="49"/>
        <end position="144"/>
    </location>
</feature>
<gene>
    <name evidence="4" type="primary">DYDC2</name>
</gene>
<dbReference type="FunFam" id="1.20.890.10:FF:000012">
    <property type="entry name" value="DPY30 domain containing 2"/>
    <property type="match status" value="1"/>
</dbReference>
<organism evidence="4 5">
    <name type="scientific">Oryctolagus cuniculus</name>
    <name type="common">Rabbit</name>
    <dbReference type="NCBI Taxonomy" id="9986"/>
    <lineage>
        <taxon>Eukaryota</taxon>
        <taxon>Metazoa</taxon>
        <taxon>Chordata</taxon>
        <taxon>Craniata</taxon>
        <taxon>Vertebrata</taxon>
        <taxon>Euteleostomi</taxon>
        <taxon>Mammalia</taxon>
        <taxon>Eutheria</taxon>
        <taxon>Euarchontoglires</taxon>
        <taxon>Glires</taxon>
        <taxon>Lagomorpha</taxon>
        <taxon>Leporidae</taxon>
        <taxon>Oryctolagus</taxon>
    </lineage>
</organism>
<dbReference type="Bgee" id="ENSOCUG00000003922">
    <property type="expression patterns" value="Expressed in upper lobe of left lung and 7 other cell types or tissues"/>
</dbReference>
<feature type="compositionally biased region" description="Basic and acidic residues" evidence="3">
    <location>
        <begin position="49"/>
        <end position="64"/>
    </location>
</feature>
<reference evidence="4" key="2">
    <citation type="submission" date="2025-08" db="UniProtKB">
        <authorList>
            <consortium name="Ensembl"/>
        </authorList>
    </citation>
    <scope>IDENTIFICATION</scope>
    <source>
        <strain evidence="4">Thorbecke</strain>
    </source>
</reference>
<dbReference type="InParanoid" id="G1SKQ3"/>
<dbReference type="HOGENOM" id="CLU_117703_0_0_1"/>
<reference evidence="4 5" key="1">
    <citation type="journal article" date="2011" name="Nature">
        <title>A high-resolution map of human evolutionary constraint using 29 mammals.</title>
        <authorList>
            <person name="Lindblad-Toh K."/>
            <person name="Garber M."/>
            <person name="Zuk O."/>
            <person name="Lin M.F."/>
            <person name="Parker B.J."/>
            <person name="Washietl S."/>
            <person name="Kheradpour P."/>
            <person name="Ernst J."/>
            <person name="Jordan G."/>
            <person name="Mauceli E."/>
            <person name="Ward L.D."/>
            <person name="Lowe C.B."/>
            <person name="Holloway A.K."/>
            <person name="Clamp M."/>
            <person name="Gnerre S."/>
            <person name="Alfoldi J."/>
            <person name="Beal K."/>
            <person name="Chang J."/>
            <person name="Clawson H."/>
            <person name="Cuff J."/>
            <person name="Di Palma F."/>
            <person name="Fitzgerald S."/>
            <person name="Flicek P."/>
            <person name="Guttman M."/>
            <person name="Hubisz M.J."/>
            <person name="Jaffe D.B."/>
            <person name="Jungreis I."/>
            <person name="Kent W.J."/>
            <person name="Kostka D."/>
            <person name="Lara M."/>
            <person name="Martins A.L."/>
            <person name="Massingham T."/>
            <person name="Moltke I."/>
            <person name="Raney B.J."/>
            <person name="Rasmussen M.D."/>
            <person name="Robinson J."/>
            <person name="Stark A."/>
            <person name="Vilella A.J."/>
            <person name="Wen J."/>
            <person name="Xie X."/>
            <person name="Zody M.C."/>
            <person name="Baldwin J."/>
            <person name="Bloom T."/>
            <person name="Chin C.W."/>
            <person name="Heiman D."/>
            <person name="Nicol R."/>
            <person name="Nusbaum C."/>
            <person name="Young S."/>
            <person name="Wilkinson J."/>
            <person name="Worley K.C."/>
            <person name="Kovar C.L."/>
            <person name="Muzny D.M."/>
            <person name="Gibbs R.A."/>
            <person name="Cree A."/>
            <person name="Dihn H.H."/>
            <person name="Fowler G."/>
            <person name="Jhangiani S."/>
            <person name="Joshi V."/>
            <person name="Lee S."/>
            <person name="Lewis L.R."/>
            <person name="Nazareth L.V."/>
            <person name="Okwuonu G."/>
            <person name="Santibanez J."/>
            <person name="Warren W.C."/>
            <person name="Mardis E.R."/>
            <person name="Weinstock G.M."/>
            <person name="Wilson R.K."/>
            <person name="Delehaunty K."/>
            <person name="Dooling D."/>
            <person name="Fronik C."/>
            <person name="Fulton L."/>
            <person name="Fulton B."/>
            <person name="Graves T."/>
            <person name="Minx P."/>
            <person name="Sodergren E."/>
            <person name="Birney E."/>
            <person name="Margulies E.H."/>
            <person name="Herrero J."/>
            <person name="Green E.D."/>
            <person name="Haussler D."/>
            <person name="Siepel A."/>
            <person name="Goldman N."/>
            <person name="Pollard K.S."/>
            <person name="Pedersen J.S."/>
            <person name="Lander E.S."/>
            <person name="Kellis M."/>
        </authorList>
    </citation>
    <scope>NUCLEOTIDE SEQUENCE [LARGE SCALE GENOMIC DNA]</scope>
    <source>
        <strain evidence="5">Thorbecke</strain>
    </source>
</reference>
<dbReference type="OrthoDB" id="432281at2759"/>
<dbReference type="Proteomes" id="UP000001811">
    <property type="component" value="Unplaced"/>
</dbReference>
<dbReference type="AlphaFoldDB" id="G1SKQ3"/>
<reference evidence="4" key="3">
    <citation type="submission" date="2025-09" db="UniProtKB">
        <authorList>
            <consortium name="Ensembl"/>
        </authorList>
    </citation>
    <scope>IDENTIFICATION</scope>
    <source>
        <strain evidence="4">Thorbecke</strain>
    </source>
</reference>
<dbReference type="CTD" id="84332"/>
<dbReference type="GeneID" id="100358560"/>
<feature type="compositionally biased region" description="Basic and acidic residues" evidence="3">
    <location>
        <begin position="100"/>
        <end position="113"/>
    </location>
</feature>
<keyword evidence="5" id="KW-1185">Reference proteome</keyword>
<accession>G1SKQ3</accession>
<dbReference type="InterPro" id="IPR007858">
    <property type="entry name" value="Dpy-30_motif"/>
</dbReference>
<name>G1SKQ3_RABIT</name>
<feature type="compositionally biased region" description="Polar residues" evidence="3">
    <location>
        <begin position="118"/>
        <end position="138"/>
    </location>
</feature>
<evidence type="ECO:0000256" key="2">
    <source>
        <dbReference type="ARBA" id="ARBA00068748"/>
    </source>
</evidence>
<dbReference type="PANTHER" id="PTHR23356:SF3">
    <property type="entry name" value="DPY30 DOMAIN-CONTAINING PROTEIN 2"/>
    <property type="match status" value="1"/>
</dbReference>
<dbReference type="Pfam" id="PF05186">
    <property type="entry name" value="Dpy-30"/>
    <property type="match status" value="1"/>
</dbReference>
<dbReference type="PANTHER" id="PTHR23356">
    <property type="entry name" value="DPY30-RELATED"/>
    <property type="match status" value="1"/>
</dbReference>
<dbReference type="FunCoup" id="G1SKQ3">
    <property type="interactions" value="4"/>
</dbReference>
<dbReference type="InterPro" id="IPR037856">
    <property type="entry name" value="Sdc1/DPY30"/>
</dbReference>
<dbReference type="InterPro" id="IPR049630">
    <property type="entry name" value="DYDC-like_DD"/>
</dbReference>
<dbReference type="GeneTree" id="ENSGT00940000162091"/>
<comment type="similarity">
    <text evidence="1">Belongs to the dpy-30 family.</text>
</comment>
<dbReference type="Gene3D" id="1.20.890.10">
    <property type="entry name" value="cAMP-dependent protein kinase regulatory subunit, dimerization-anchoring domain"/>
    <property type="match status" value="1"/>
</dbReference>
<dbReference type="STRING" id="9986.ENSOCUP00000003402"/>
<dbReference type="Ensembl" id="ENSOCUT00000003920.4">
    <property type="protein sequence ID" value="ENSOCUP00000003402.4"/>
    <property type="gene ID" value="ENSOCUG00000003922.4"/>
</dbReference>
<protein>
    <recommendedName>
        <fullName evidence="2">DPY30 domain-containing protein 2</fullName>
    </recommendedName>
</protein>
<evidence type="ECO:0000313" key="4">
    <source>
        <dbReference type="Ensembl" id="ENSOCUP00000003402.4"/>
    </source>
</evidence>